<organism evidence="1 2">
    <name type="scientific">Cyclobacterium lianum</name>
    <dbReference type="NCBI Taxonomy" id="388280"/>
    <lineage>
        <taxon>Bacteria</taxon>
        <taxon>Pseudomonadati</taxon>
        <taxon>Bacteroidota</taxon>
        <taxon>Cytophagia</taxon>
        <taxon>Cytophagales</taxon>
        <taxon>Cyclobacteriaceae</taxon>
        <taxon>Cyclobacterium</taxon>
    </lineage>
</organism>
<protein>
    <submittedName>
        <fullName evidence="1">Uncharacterized protein</fullName>
    </submittedName>
</protein>
<keyword evidence="2" id="KW-1185">Reference proteome</keyword>
<dbReference type="Proteomes" id="UP000184513">
    <property type="component" value="Unassembled WGS sequence"/>
</dbReference>
<accession>A0A1M7QMM1</accession>
<evidence type="ECO:0000313" key="2">
    <source>
        <dbReference type="Proteomes" id="UP000184513"/>
    </source>
</evidence>
<reference evidence="1 2" key="1">
    <citation type="submission" date="2016-11" db="EMBL/GenBank/DDBJ databases">
        <authorList>
            <person name="Jaros S."/>
            <person name="Januszkiewicz K."/>
            <person name="Wedrychowicz H."/>
        </authorList>
    </citation>
    <scope>NUCLEOTIDE SEQUENCE [LARGE SCALE GENOMIC DNA]</scope>
    <source>
        <strain evidence="1 2">CGMCC 1.6102</strain>
    </source>
</reference>
<gene>
    <name evidence="1" type="ORF">SAMN04488057_12028</name>
</gene>
<dbReference type="AlphaFoldDB" id="A0A1M7QMM1"/>
<evidence type="ECO:0000313" key="1">
    <source>
        <dbReference type="EMBL" id="SHN32327.1"/>
    </source>
</evidence>
<sequence length="42" mass="5033">MTAFKDTFRSLNKKYMIGRRINQTKILNFHPLINNSKHIKTL</sequence>
<proteinExistence type="predicted"/>
<dbReference type="EMBL" id="FRCY01000020">
    <property type="protein sequence ID" value="SHN32327.1"/>
    <property type="molecule type" value="Genomic_DNA"/>
</dbReference>
<name>A0A1M7QMM1_9BACT</name>
<dbReference type="STRING" id="388280.SAMN04488057_12028"/>